<sequence>MSLPRMCSLPSNSDVDKEKRLTTAAMFPGLPFIGFPTVTTTGNSVFPPTMATPLSLFNPHIQHYYANFLHQQQLIHNLQNHSPQSQIDLSPSVSDGRTSSHVESPARS</sequence>
<dbReference type="Proteomes" id="UP000274756">
    <property type="component" value="Unassembled WGS sequence"/>
</dbReference>
<dbReference type="Proteomes" id="UP000038040">
    <property type="component" value="Unplaced"/>
</dbReference>
<dbReference type="AlphaFoldDB" id="A0A0N4UK58"/>
<feature type="compositionally biased region" description="Basic and acidic residues" evidence="1">
    <location>
        <begin position="98"/>
        <end position="108"/>
    </location>
</feature>
<dbReference type="STRING" id="318479.A0A0N4UK58"/>
<organism evidence="3 5">
    <name type="scientific">Dracunculus medinensis</name>
    <name type="common">Guinea worm</name>
    <dbReference type="NCBI Taxonomy" id="318479"/>
    <lineage>
        <taxon>Eukaryota</taxon>
        <taxon>Metazoa</taxon>
        <taxon>Ecdysozoa</taxon>
        <taxon>Nematoda</taxon>
        <taxon>Chromadorea</taxon>
        <taxon>Rhabditida</taxon>
        <taxon>Spirurina</taxon>
        <taxon>Dracunculoidea</taxon>
        <taxon>Dracunculidae</taxon>
        <taxon>Dracunculus</taxon>
    </lineage>
</organism>
<dbReference type="WBParaSite" id="DME_0000808501-mRNA-1">
    <property type="protein sequence ID" value="DME_0000808501-mRNA-1"/>
    <property type="gene ID" value="DME_0000808501"/>
</dbReference>
<reference evidence="5" key="1">
    <citation type="submission" date="2017-02" db="UniProtKB">
        <authorList>
            <consortium name="WormBaseParasite"/>
        </authorList>
    </citation>
    <scope>IDENTIFICATION</scope>
</reference>
<proteinExistence type="predicted"/>
<feature type="region of interest" description="Disordered" evidence="1">
    <location>
        <begin position="79"/>
        <end position="108"/>
    </location>
</feature>
<name>A0A0N4UK58_DRAME</name>
<feature type="compositionally biased region" description="Polar residues" evidence="1">
    <location>
        <begin position="82"/>
        <end position="97"/>
    </location>
</feature>
<reference evidence="2 4" key="2">
    <citation type="submission" date="2018-11" db="EMBL/GenBank/DDBJ databases">
        <authorList>
            <consortium name="Pathogen Informatics"/>
        </authorList>
    </citation>
    <scope>NUCLEOTIDE SEQUENCE [LARGE SCALE GENOMIC DNA]</scope>
</reference>
<evidence type="ECO:0000313" key="3">
    <source>
        <dbReference type="Proteomes" id="UP000038040"/>
    </source>
</evidence>
<evidence type="ECO:0000313" key="2">
    <source>
        <dbReference type="EMBL" id="VDN52237.1"/>
    </source>
</evidence>
<accession>A0A0N4UK58</accession>
<evidence type="ECO:0000256" key="1">
    <source>
        <dbReference type="SAM" id="MobiDB-lite"/>
    </source>
</evidence>
<evidence type="ECO:0000313" key="5">
    <source>
        <dbReference type="WBParaSite" id="DME_0000808501-mRNA-1"/>
    </source>
</evidence>
<evidence type="ECO:0000313" key="4">
    <source>
        <dbReference type="Proteomes" id="UP000274756"/>
    </source>
</evidence>
<keyword evidence="4" id="KW-1185">Reference proteome</keyword>
<dbReference type="OrthoDB" id="5860626at2759"/>
<gene>
    <name evidence="2" type="ORF">DME_LOCUS2210</name>
</gene>
<protein>
    <submittedName>
        <fullName evidence="5">Protein pangolin</fullName>
    </submittedName>
</protein>
<dbReference type="EMBL" id="UYYG01000050">
    <property type="protein sequence ID" value="VDN52237.1"/>
    <property type="molecule type" value="Genomic_DNA"/>
</dbReference>